<dbReference type="EMBL" id="CP072642">
    <property type="protein sequence ID" value="QUV94296.1"/>
    <property type="molecule type" value="Genomic_DNA"/>
</dbReference>
<feature type="signal peptide" evidence="4">
    <location>
        <begin position="1"/>
        <end position="22"/>
    </location>
</feature>
<proteinExistence type="predicted"/>
<name>A0ABX8B467_9BACT</name>
<reference evidence="5 6" key="1">
    <citation type="submission" date="2021-03" db="EMBL/GenBank/DDBJ databases">
        <title>Genomic and phenotypic characterization of Chloracidobacterium isolates provides evidence for multiple species.</title>
        <authorList>
            <person name="Saini M.K."/>
            <person name="Costas A.M.G."/>
            <person name="Tank M."/>
            <person name="Bryant D.A."/>
        </authorList>
    </citation>
    <scope>NUCLEOTIDE SEQUENCE [LARGE SCALE GENOMIC DNA]</scope>
    <source>
        <strain evidence="5 6">N</strain>
    </source>
</reference>
<evidence type="ECO:0000313" key="6">
    <source>
        <dbReference type="Proteomes" id="UP000677668"/>
    </source>
</evidence>
<evidence type="ECO:0000256" key="3">
    <source>
        <dbReference type="ARBA" id="ARBA00022729"/>
    </source>
</evidence>
<dbReference type="PROSITE" id="PS51257">
    <property type="entry name" value="PROKAR_LIPOPROTEIN"/>
    <property type="match status" value="1"/>
</dbReference>
<dbReference type="InterPro" id="IPR002591">
    <property type="entry name" value="Phosphodiest/P_Trfase"/>
</dbReference>
<dbReference type="PANTHER" id="PTHR10151">
    <property type="entry name" value="ECTONUCLEOTIDE PYROPHOSPHATASE/PHOSPHODIESTERASE"/>
    <property type="match status" value="1"/>
</dbReference>
<evidence type="ECO:0000313" key="5">
    <source>
        <dbReference type="EMBL" id="QUV94296.1"/>
    </source>
</evidence>
<feature type="chain" id="PRO_5045069241" evidence="4">
    <location>
        <begin position="23"/>
        <end position="559"/>
    </location>
</feature>
<dbReference type="Gene3D" id="3.40.720.10">
    <property type="entry name" value="Alkaline Phosphatase, subunit A"/>
    <property type="match status" value="1"/>
</dbReference>
<keyword evidence="3 4" id="KW-0732">Signal</keyword>
<evidence type="ECO:0000256" key="4">
    <source>
        <dbReference type="SAM" id="SignalP"/>
    </source>
</evidence>
<dbReference type="PIRSF" id="PIRSF031924">
    <property type="entry name" value="Pi-irrepressible_AP"/>
    <property type="match status" value="1"/>
</dbReference>
<dbReference type="Gene3D" id="3.30.1360.150">
    <property type="match status" value="1"/>
</dbReference>
<evidence type="ECO:0000256" key="1">
    <source>
        <dbReference type="ARBA" id="ARBA00022553"/>
    </source>
</evidence>
<organism evidence="5 6">
    <name type="scientific">Chloracidobacterium sp. N</name>
    <dbReference type="NCBI Taxonomy" id="2821540"/>
    <lineage>
        <taxon>Bacteria</taxon>
        <taxon>Pseudomonadati</taxon>
        <taxon>Acidobacteriota</taxon>
        <taxon>Terriglobia</taxon>
        <taxon>Terriglobales</taxon>
        <taxon>Acidobacteriaceae</taxon>
        <taxon>Chloracidobacterium</taxon>
        <taxon>Chloracidobacterium aggregatum</taxon>
    </lineage>
</organism>
<keyword evidence="1" id="KW-0597">Phosphoprotein</keyword>
<accession>A0ABX8B467</accession>
<dbReference type="CDD" id="cd16016">
    <property type="entry name" value="AP-SPAP"/>
    <property type="match status" value="1"/>
</dbReference>
<sequence>MSFSRMLVAALVLAGTVLPCVGGLGTASCTAAQNRANAAGYRLVVGIVVDQLRADYLERFDDLFGEKGFRRLKTKGAYFANAHYGHACTYTGPGHAVILTGSTAAITGIIGNKWYDRQSGKVIESITDETTTGVPEGKGASPRQLLVSTLADELKAATGGQARSIGISLKNRGAILPVGRTADAAYWFDDKRGQMQTSTYYMKELPAWVAAFNARRIPDQWFGKTWEKLLPEAVYARCTADDVPYEGRFAGGGAAFPHQVGRGDKPNARFYDDFTMTPWANDFLVEFATAAIENERLGADDIPDVLTISFSANDILGHAFGPNSHEVLDITVRTDQTLARLLDVIDAKVGLDRTLVFLTADHGVSPVPEYARQQRLHSRRIPFEQVAVAMKRALDAKFGAGQWFAGFSAESVYFDLATIAEKKLERAEVERVAAEAALTVEGIAAAFTRTQILSGGLPRTPLAERVQMAFHPQRSGDVFLVPEPFCFFGSEEYTTATTHGTPYAYDTHVPVMLMGRGLRPGTYWAEASPSDIAPTLAALLGITPPNGTVGRPLQEVLSR</sequence>
<dbReference type="SUPFAM" id="SSF53649">
    <property type="entry name" value="Alkaline phosphatase-like"/>
    <property type="match status" value="1"/>
</dbReference>
<dbReference type="PANTHER" id="PTHR10151:SF120">
    <property type="entry name" value="BIS(5'-ADENOSYL)-TRIPHOSPHATASE"/>
    <property type="match status" value="1"/>
</dbReference>
<keyword evidence="6" id="KW-1185">Reference proteome</keyword>
<dbReference type="RefSeq" id="WP_211422599.1">
    <property type="nucleotide sequence ID" value="NZ_CP072642.1"/>
</dbReference>
<dbReference type="Pfam" id="PF01663">
    <property type="entry name" value="Phosphodiest"/>
    <property type="match status" value="1"/>
</dbReference>
<keyword evidence="2" id="KW-0479">Metal-binding</keyword>
<evidence type="ECO:0000256" key="2">
    <source>
        <dbReference type="ARBA" id="ARBA00022723"/>
    </source>
</evidence>
<protein>
    <submittedName>
        <fullName evidence="5">Alkaline phosphatase family protein</fullName>
    </submittedName>
</protein>
<dbReference type="Proteomes" id="UP000677668">
    <property type="component" value="Chromosome 1"/>
</dbReference>
<dbReference type="InterPro" id="IPR017850">
    <property type="entry name" value="Alkaline_phosphatase_core_sf"/>
</dbReference>
<gene>
    <name evidence="5" type="ORF">J8C05_02275</name>
</gene>
<dbReference type="InterPro" id="IPR026263">
    <property type="entry name" value="Alkaline_phosphatase_prok"/>
</dbReference>